<feature type="transmembrane region" description="Helical" evidence="1">
    <location>
        <begin position="43"/>
        <end position="62"/>
    </location>
</feature>
<feature type="transmembrane region" description="Helical" evidence="1">
    <location>
        <begin position="94"/>
        <end position="110"/>
    </location>
</feature>
<reference evidence="3" key="1">
    <citation type="submission" date="2018-12" db="EMBL/GenBank/DDBJ databases">
        <title>Tengunoibacter tsumagoiensis gen. nov., sp. nov., Dictyobacter kobayashii sp. nov., D. alpinus sp. nov., and D. joshuensis sp. nov. and description of Dictyobacteraceae fam. nov. within the order Ktedonobacterales isolated from Tengu-no-mugimeshi.</title>
        <authorList>
            <person name="Wang C.M."/>
            <person name="Zheng Y."/>
            <person name="Sakai Y."/>
            <person name="Toyoda A."/>
            <person name="Minakuchi Y."/>
            <person name="Abe K."/>
            <person name="Yokota A."/>
            <person name="Yabe S."/>
        </authorList>
    </citation>
    <scope>NUCLEOTIDE SEQUENCE [LARGE SCALE GENOMIC DNA]</scope>
    <source>
        <strain evidence="3">Uno11</strain>
    </source>
</reference>
<dbReference type="Proteomes" id="UP000287188">
    <property type="component" value="Unassembled WGS sequence"/>
</dbReference>
<evidence type="ECO:0000256" key="1">
    <source>
        <dbReference type="SAM" id="Phobius"/>
    </source>
</evidence>
<keyword evidence="1" id="KW-0472">Membrane</keyword>
<keyword evidence="1" id="KW-0812">Transmembrane</keyword>
<comment type="caution">
    <text evidence="2">The sequence shown here is derived from an EMBL/GenBank/DDBJ whole genome shotgun (WGS) entry which is preliminary data.</text>
</comment>
<dbReference type="EMBL" id="BIFS01000001">
    <property type="protein sequence ID" value="GCE21279.1"/>
    <property type="molecule type" value="Genomic_DNA"/>
</dbReference>
<gene>
    <name evidence="2" type="ORF">KDK_50790</name>
</gene>
<accession>A0A402AQH1</accession>
<evidence type="ECO:0000313" key="3">
    <source>
        <dbReference type="Proteomes" id="UP000287188"/>
    </source>
</evidence>
<dbReference type="RefSeq" id="WP_126552843.1">
    <property type="nucleotide sequence ID" value="NZ_BIFS01000001.1"/>
</dbReference>
<keyword evidence="3" id="KW-1185">Reference proteome</keyword>
<feature type="transmembrane region" description="Helical" evidence="1">
    <location>
        <begin position="15"/>
        <end position="37"/>
    </location>
</feature>
<name>A0A402AQH1_9CHLR</name>
<dbReference type="AlphaFoldDB" id="A0A402AQH1"/>
<keyword evidence="1" id="KW-1133">Transmembrane helix</keyword>
<sequence length="120" mass="12940">MVDNTLATRQRPRGVTILAILEAIGGVLEVIGGILLLNVNTTLGIIGIVQGIISLVLAWGLWTLKPWAFWVTAVLSALTVLYGIYLLVTGNTASLVQTIIALAILIYLFADRHVRAAFRT</sequence>
<dbReference type="InterPro" id="IPR021125">
    <property type="entry name" value="DUF2127"/>
</dbReference>
<organism evidence="2 3">
    <name type="scientific">Dictyobacter kobayashii</name>
    <dbReference type="NCBI Taxonomy" id="2014872"/>
    <lineage>
        <taxon>Bacteria</taxon>
        <taxon>Bacillati</taxon>
        <taxon>Chloroflexota</taxon>
        <taxon>Ktedonobacteria</taxon>
        <taxon>Ktedonobacterales</taxon>
        <taxon>Dictyobacteraceae</taxon>
        <taxon>Dictyobacter</taxon>
    </lineage>
</organism>
<feature type="transmembrane region" description="Helical" evidence="1">
    <location>
        <begin position="69"/>
        <end position="88"/>
    </location>
</feature>
<proteinExistence type="predicted"/>
<evidence type="ECO:0000313" key="2">
    <source>
        <dbReference type="EMBL" id="GCE21279.1"/>
    </source>
</evidence>
<dbReference type="OrthoDB" id="164992at2"/>
<protein>
    <submittedName>
        <fullName evidence="2">Uncharacterized protein</fullName>
    </submittedName>
</protein>
<dbReference type="Pfam" id="PF09900">
    <property type="entry name" value="DUF2127"/>
    <property type="match status" value="1"/>
</dbReference>